<evidence type="ECO:0000256" key="1">
    <source>
        <dbReference type="SAM" id="MobiDB-lite"/>
    </source>
</evidence>
<name>A0A395IG38_9HELO</name>
<feature type="compositionally biased region" description="Low complexity" evidence="1">
    <location>
        <begin position="51"/>
        <end position="69"/>
    </location>
</feature>
<evidence type="ECO:0000313" key="2">
    <source>
        <dbReference type="EMBL" id="RAL58303.1"/>
    </source>
</evidence>
<dbReference type="AlphaFoldDB" id="A0A395IG38"/>
<protein>
    <submittedName>
        <fullName evidence="2">Uncharacterized protein</fullName>
    </submittedName>
</protein>
<evidence type="ECO:0000313" key="3">
    <source>
        <dbReference type="Proteomes" id="UP000249056"/>
    </source>
</evidence>
<sequence>MPTSFDNEIDHTSSGISQPTKAGQKGPSPGVQIPTKNNKKTARDGSGSGGVVAAVTRSNAAKSSKNKSAVMTSQTPSPETKPVVTQDEKFRDIPYVGRAIINFSRLFGNA</sequence>
<dbReference type="EMBL" id="QKRW01000089">
    <property type="protein sequence ID" value="RAL58303.1"/>
    <property type="molecule type" value="Genomic_DNA"/>
</dbReference>
<gene>
    <name evidence="2" type="ORF">DID88_006415</name>
</gene>
<organism evidence="2 3">
    <name type="scientific">Monilinia fructigena</name>
    <dbReference type="NCBI Taxonomy" id="38457"/>
    <lineage>
        <taxon>Eukaryota</taxon>
        <taxon>Fungi</taxon>
        <taxon>Dikarya</taxon>
        <taxon>Ascomycota</taxon>
        <taxon>Pezizomycotina</taxon>
        <taxon>Leotiomycetes</taxon>
        <taxon>Helotiales</taxon>
        <taxon>Sclerotiniaceae</taxon>
        <taxon>Monilinia</taxon>
    </lineage>
</organism>
<dbReference type="Proteomes" id="UP000249056">
    <property type="component" value="Unassembled WGS sequence"/>
</dbReference>
<accession>A0A395IG38</accession>
<keyword evidence="3" id="KW-1185">Reference proteome</keyword>
<comment type="caution">
    <text evidence="2">The sequence shown here is derived from an EMBL/GenBank/DDBJ whole genome shotgun (WGS) entry which is preliminary data.</text>
</comment>
<proteinExistence type="predicted"/>
<feature type="region of interest" description="Disordered" evidence="1">
    <location>
        <begin position="1"/>
        <end position="86"/>
    </location>
</feature>
<feature type="compositionally biased region" description="Polar residues" evidence="1">
    <location>
        <begin position="1"/>
        <end position="21"/>
    </location>
</feature>
<reference evidence="2 3" key="1">
    <citation type="submission" date="2018-06" db="EMBL/GenBank/DDBJ databases">
        <title>Genome Sequence of the Brown Rot Fungal Pathogen Monilinia fructigena.</title>
        <authorList>
            <person name="Landi L."/>
            <person name="De Miccolis Angelini R.M."/>
            <person name="Pollastro S."/>
            <person name="Abate D."/>
            <person name="Faretra F."/>
            <person name="Romanazzi G."/>
        </authorList>
    </citation>
    <scope>NUCLEOTIDE SEQUENCE [LARGE SCALE GENOMIC DNA]</scope>
    <source>
        <strain evidence="2 3">Mfrg269</strain>
    </source>
</reference>